<dbReference type="GO" id="GO:0006979">
    <property type="term" value="P:response to oxidative stress"/>
    <property type="evidence" value="ECO:0007669"/>
    <property type="project" value="InterPro"/>
</dbReference>
<dbReference type="GO" id="GO:0003700">
    <property type="term" value="F:DNA-binding transcription factor activity"/>
    <property type="evidence" value="ECO:0007669"/>
    <property type="project" value="InterPro"/>
</dbReference>
<proteinExistence type="predicted"/>
<dbReference type="SMART" id="SM00422">
    <property type="entry name" value="HTH_MERR"/>
    <property type="match status" value="1"/>
</dbReference>
<feature type="domain" description="HTH merR-type" evidence="5">
    <location>
        <begin position="32"/>
        <end position="100"/>
    </location>
</feature>
<dbReference type="AlphaFoldDB" id="A0A844ZR22"/>
<organism evidence="6 7">
    <name type="scientific">Pontixanthobacter aquaemixtae</name>
    <dbReference type="NCBI Taxonomy" id="1958940"/>
    <lineage>
        <taxon>Bacteria</taxon>
        <taxon>Pseudomonadati</taxon>
        <taxon>Pseudomonadota</taxon>
        <taxon>Alphaproteobacteria</taxon>
        <taxon>Sphingomonadales</taxon>
        <taxon>Erythrobacteraceae</taxon>
        <taxon>Pontixanthobacter</taxon>
    </lineage>
</organism>
<keyword evidence="4" id="KW-0238">DNA-binding</keyword>
<gene>
    <name evidence="6" type="primary">soxR</name>
    <name evidence="6" type="ORF">GRI41_02895</name>
</gene>
<evidence type="ECO:0000256" key="3">
    <source>
        <dbReference type="ARBA" id="ARBA00023014"/>
    </source>
</evidence>
<keyword evidence="1" id="KW-0001">2Fe-2S</keyword>
<keyword evidence="7" id="KW-1185">Reference proteome</keyword>
<evidence type="ECO:0000256" key="2">
    <source>
        <dbReference type="ARBA" id="ARBA00023004"/>
    </source>
</evidence>
<name>A0A844ZR22_9SPHN</name>
<dbReference type="SUPFAM" id="SSF46955">
    <property type="entry name" value="Putative DNA-binding domain"/>
    <property type="match status" value="1"/>
</dbReference>
<keyword evidence="2" id="KW-0408">Iron</keyword>
<reference evidence="6 7" key="1">
    <citation type="submission" date="2019-12" db="EMBL/GenBank/DDBJ databases">
        <title>Genomic-based taxomic classification of the family Erythrobacteraceae.</title>
        <authorList>
            <person name="Xu L."/>
        </authorList>
    </citation>
    <scope>NUCLEOTIDE SEQUENCE [LARGE SCALE GENOMIC DNA]</scope>
    <source>
        <strain evidence="6 7">KCTC 52763</strain>
    </source>
</reference>
<dbReference type="InterPro" id="IPR010211">
    <property type="entry name" value="Redox-sen_tscrpt-act_SoxR"/>
</dbReference>
<dbReference type="PANTHER" id="PTHR30204">
    <property type="entry name" value="REDOX-CYCLING DRUG-SENSING TRANSCRIPTIONAL ACTIVATOR SOXR"/>
    <property type="match status" value="1"/>
</dbReference>
<sequence length="172" mass="19391">MLTILQPQARLRSRKVLLREIHMARSLTAKDFLPIGELARRTGLSVSAIRFYEEKGLVQSIRTAGNQRRFLRSDLRRLSFILIAQKLGLALSEIEEELAKLPQGRNPTARDWGKISTSIRKQLDAKIALLERTRSRLDGCIGCGCLSLKKCQLYNKNDVAGEEGAGPRHVLR</sequence>
<evidence type="ECO:0000259" key="5">
    <source>
        <dbReference type="PROSITE" id="PS50937"/>
    </source>
</evidence>
<dbReference type="PANTHER" id="PTHR30204:SF0">
    <property type="entry name" value="REDOX-SENSITIVE TRANSCRIPTIONAL ACTIVATOR SOXR"/>
    <property type="match status" value="1"/>
</dbReference>
<dbReference type="PROSITE" id="PS50937">
    <property type="entry name" value="HTH_MERR_2"/>
    <property type="match status" value="1"/>
</dbReference>
<keyword evidence="1" id="KW-0479">Metal-binding</keyword>
<accession>A0A844ZR22</accession>
<dbReference type="GO" id="GO:0051537">
    <property type="term" value="F:2 iron, 2 sulfur cluster binding"/>
    <property type="evidence" value="ECO:0007669"/>
    <property type="project" value="UniProtKB-KW"/>
</dbReference>
<dbReference type="EMBL" id="WTYX01000001">
    <property type="protein sequence ID" value="MXO89762.1"/>
    <property type="molecule type" value="Genomic_DNA"/>
</dbReference>
<dbReference type="CDD" id="cd01110">
    <property type="entry name" value="HTH_SoxR"/>
    <property type="match status" value="1"/>
</dbReference>
<protein>
    <submittedName>
        <fullName evidence="6">Redox-sensitive transcriptional activator SoxR</fullName>
    </submittedName>
</protein>
<evidence type="ECO:0000256" key="4">
    <source>
        <dbReference type="ARBA" id="ARBA00023125"/>
    </source>
</evidence>
<dbReference type="GO" id="GO:0003677">
    <property type="term" value="F:DNA binding"/>
    <property type="evidence" value="ECO:0007669"/>
    <property type="project" value="UniProtKB-KW"/>
</dbReference>
<evidence type="ECO:0000256" key="1">
    <source>
        <dbReference type="ARBA" id="ARBA00022714"/>
    </source>
</evidence>
<dbReference type="PROSITE" id="PS00552">
    <property type="entry name" value="HTH_MERR_1"/>
    <property type="match status" value="1"/>
</dbReference>
<comment type="caution">
    <text evidence="6">The sequence shown here is derived from an EMBL/GenBank/DDBJ whole genome shotgun (WGS) entry which is preliminary data.</text>
</comment>
<dbReference type="OrthoDB" id="9802944at2"/>
<dbReference type="Pfam" id="PF13411">
    <property type="entry name" value="MerR_1"/>
    <property type="match status" value="1"/>
</dbReference>
<dbReference type="InterPro" id="IPR009061">
    <property type="entry name" value="DNA-bd_dom_put_sf"/>
</dbReference>
<keyword evidence="3" id="KW-0411">Iron-sulfur</keyword>
<evidence type="ECO:0000313" key="7">
    <source>
        <dbReference type="Proteomes" id="UP000442714"/>
    </source>
</evidence>
<dbReference type="NCBIfam" id="TIGR01950">
    <property type="entry name" value="SoxR"/>
    <property type="match status" value="1"/>
</dbReference>
<dbReference type="InterPro" id="IPR047057">
    <property type="entry name" value="MerR_fam"/>
</dbReference>
<dbReference type="Gene3D" id="1.10.1660.10">
    <property type="match status" value="1"/>
</dbReference>
<dbReference type="InterPro" id="IPR000551">
    <property type="entry name" value="MerR-type_HTH_dom"/>
</dbReference>
<evidence type="ECO:0000313" key="6">
    <source>
        <dbReference type="EMBL" id="MXO89762.1"/>
    </source>
</evidence>
<dbReference type="PRINTS" id="PR00040">
    <property type="entry name" value="HTHMERR"/>
</dbReference>
<dbReference type="Proteomes" id="UP000442714">
    <property type="component" value="Unassembled WGS sequence"/>
</dbReference>